<sequence length="201" mass="23042">MFQTYLDIIVPLLVVFSLVWSVFPLVCDSLVFDHFFHSYSIFTLVVTTILSMHFQIDTNFHIDKELTTPSFDVSTVLLDDELNSFNLLICSKWLWDRPTGMVVQKISIPSGFNPDVNSIGNVAGLMKSERSGSTVDVYFDKMSKTSVCYSIRMTRTHKVARIQENYVYTFDYYNPGDQSTIFWQSNKLGDSSVCDVCRELC</sequence>
<dbReference type="InterPro" id="IPR009048">
    <property type="entry name" value="A-macroglobulin_rcpt-bd"/>
</dbReference>
<keyword evidence="3" id="KW-0472">Membrane</keyword>
<reference evidence="5" key="1">
    <citation type="submission" date="2014-12" db="EMBL/GenBank/DDBJ databases">
        <title>Insight into the proteome of Arion vulgaris.</title>
        <authorList>
            <person name="Aradska J."/>
            <person name="Bulat T."/>
            <person name="Smidak R."/>
            <person name="Sarate P."/>
            <person name="Gangsoo J."/>
            <person name="Sialana F."/>
            <person name="Bilban M."/>
            <person name="Lubec G."/>
        </authorList>
    </citation>
    <scope>NUCLEOTIDE SEQUENCE</scope>
    <source>
        <tissue evidence="5">Skin</tissue>
    </source>
</reference>
<keyword evidence="3" id="KW-1133">Transmembrane helix</keyword>
<evidence type="ECO:0000256" key="2">
    <source>
        <dbReference type="ARBA" id="ARBA00022966"/>
    </source>
</evidence>
<dbReference type="PANTHER" id="PTHR11412:SF136">
    <property type="entry name" value="CD109 ANTIGEN"/>
    <property type="match status" value="1"/>
</dbReference>
<dbReference type="PANTHER" id="PTHR11412">
    <property type="entry name" value="MACROGLOBULIN / COMPLEMENT"/>
    <property type="match status" value="1"/>
</dbReference>
<dbReference type="InterPro" id="IPR050473">
    <property type="entry name" value="A2M/Complement_sys"/>
</dbReference>
<keyword evidence="1" id="KW-0732">Signal</keyword>
<name>A0A0B7AY52_9EUPU</name>
<protein>
    <recommendedName>
        <fullName evidence="4">Alpha-macroglobulin receptor-binding domain-containing protein</fullName>
    </recommendedName>
</protein>
<organism evidence="5">
    <name type="scientific">Arion vulgaris</name>
    <dbReference type="NCBI Taxonomy" id="1028688"/>
    <lineage>
        <taxon>Eukaryota</taxon>
        <taxon>Metazoa</taxon>
        <taxon>Spiralia</taxon>
        <taxon>Lophotrochozoa</taxon>
        <taxon>Mollusca</taxon>
        <taxon>Gastropoda</taxon>
        <taxon>Heterobranchia</taxon>
        <taxon>Euthyneura</taxon>
        <taxon>Panpulmonata</taxon>
        <taxon>Eupulmonata</taxon>
        <taxon>Stylommatophora</taxon>
        <taxon>Helicina</taxon>
        <taxon>Arionoidea</taxon>
        <taxon>Arionidae</taxon>
        <taxon>Arion</taxon>
    </lineage>
</organism>
<evidence type="ECO:0000259" key="4">
    <source>
        <dbReference type="SMART" id="SM01361"/>
    </source>
</evidence>
<gene>
    <name evidence="5" type="primary">ORF150010</name>
</gene>
<dbReference type="Pfam" id="PF07677">
    <property type="entry name" value="A2M_recep"/>
    <property type="match status" value="1"/>
</dbReference>
<evidence type="ECO:0000256" key="3">
    <source>
        <dbReference type="SAM" id="Phobius"/>
    </source>
</evidence>
<dbReference type="InterPro" id="IPR036595">
    <property type="entry name" value="A-macroglobulin_rcpt-bd_sf"/>
</dbReference>
<dbReference type="AlphaFoldDB" id="A0A0B7AY52"/>
<feature type="transmembrane region" description="Helical" evidence="3">
    <location>
        <begin position="5"/>
        <end position="23"/>
    </location>
</feature>
<accession>A0A0B7AY52</accession>
<dbReference type="SMART" id="SM01361">
    <property type="entry name" value="A2M_recep"/>
    <property type="match status" value="1"/>
</dbReference>
<keyword evidence="3" id="KW-0812">Transmembrane</keyword>
<proteinExistence type="predicted"/>
<evidence type="ECO:0000256" key="1">
    <source>
        <dbReference type="ARBA" id="ARBA00022729"/>
    </source>
</evidence>
<dbReference type="GO" id="GO:0005576">
    <property type="term" value="C:extracellular region"/>
    <property type="evidence" value="ECO:0007669"/>
    <property type="project" value="InterPro"/>
</dbReference>
<keyword evidence="2" id="KW-0882">Thioester bond</keyword>
<dbReference type="Gene3D" id="2.60.40.690">
    <property type="entry name" value="Alpha-macroglobulin, receptor-binding domain"/>
    <property type="match status" value="1"/>
</dbReference>
<dbReference type="EMBL" id="HACG01038883">
    <property type="protein sequence ID" value="CEK85748.1"/>
    <property type="molecule type" value="Transcribed_RNA"/>
</dbReference>
<dbReference type="SUPFAM" id="SSF49410">
    <property type="entry name" value="Alpha-macroglobulin receptor domain"/>
    <property type="match status" value="1"/>
</dbReference>
<evidence type="ECO:0000313" key="5">
    <source>
        <dbReference type="EMBL" id="CEK85748.1"/>
    </source>
</evidence>
<feature type="transmembrane region" description="Helical" evidence="3">
    <location>
        <begin position="35"/>
        <end position="54"/>
    </location>
</feature>
<feature type="domain" description="Alpha-macroglobulin receptor-binding" evidence="4">
    <location>
        <begin position="99"/>
        <end position="183"/>
    </location>
</feature>